<accession>A0A0K1NJR2</accession>
<feature type="region of interest" description="Disordered" evidence="1">
    <location>
        <begin position="1"/>
        <end position="26"/>
    </location>
</feature>
<evidence type="ECO:0000313" key="3">
    <source>
        <dbReference type="EMBL" id="AKU69265.1"/>
    </source>
</evidence>
<dbReference type="Proteomes" id="UP000060345">
    <property type="component" value="Chromosome 1"/>
</dbReference>
<evidence type="ECO:0000256" key="1">
    <source>
        <dbReference type="SAM" id="MobiDB-lite"/>
    </source>
</evidence>
<feature type="transmembrane region" description="Helical" evidence="2">
    <location>
        <begin position="136"/>
        <end position="153"/>
    </location>
</feature>
<organism evidence="3 5">
    <name type="scientific">Prevotella fusca JCM 17724</name>
    <dbReference type="NCBI Taxonomy" id="1236517"/>
    <lineage>
        <taxon>Bacteria</taxon>
        <taxon>Pseudomonadati</taxon>
        <taxon>Bacteroidota</taxon>
        <taxon>Bacteroidia</taxon>
        <taxon>Bacteroidales</taxon>
        <taxon>Prevotellaceae</taxon>
        <taxon>Prevotella</taxon>
    </lineage>
</organism>
<proteinExistence type="predicted"/>
<evidence type="ECO:0000313" key="5">
    <source>
        <dbReference type="Proteomes" id="UP000060345"/>
    </source>
</evidence>
<sequence>MESDKQKETKQDTSTLPTKEELSEDITDINEVLETLEPEQRSKIVSAFMALETEHSFRGPLPAPEDFKAYGDVIPDAPERILSMMERQVEHRISTERNIVTSGLKESFRGQWMGYSIVVILIGLSTLLALCGHDLTAGGMVAAAIALAVVFVLKQNPHTKEQDEVEKE</sequence>
<dbReference type="EMBL" id="CP072370">
    <property type="protein sequence ID" value="QUB86894.1"/>
    <property type="molecule type" value="Genomic_DNA"/>
</dbReference>
<dbReference type="InterPro" id="IPR019284">
    <property type="entry name" value="RP532"/>
</dbReference>
<protein>
    <submittedName>
        <fullName evidence="4">DUF2335 domain-containing protein</fullName>
    </submittedName>
</protein>
<keyword evidence="2" id="KW-0812">Transmembrane</keyword>
<reference evidence="3 5" key="1">
    <citation type="submission" date="2015-07" db="EMBL/GenBank/DDBJ databases">
        <authorList>
            <person name="Noorani M."/>
        </authorList>
    </citation>
    <scope>NUCLEOTIDE SEQUENCE [LARGE SCALE GENOMIC DNA]</scope>
    <source>
        <strain evidence="3 5">W1435</strain>
    </source>
</reference>
<keyword evidence="2" id="KW-0472">Membrane</keyword>
<dbReference type="OrthoDB" id="1072497at2"/>
<feature type="transmembrane region" description="Helical" evidence="2">
    <location>
        <begin position="112"/>
        <end position="130"/>
    </location>
</feature>
<dbReference type="KEGG" id="pfus:ADJ77_05525"/>
<evidence type="ECO:0000256" key="2">
    <source>
        <dbReference type="SAM" id="Phobius"/>
    </source>
</evidence>
<name>A0A0K1NJR2_9BACT</name>
<dbReference type="EMBL" id="CP012074">
    <property type="protein sequence ID" value="AKU69265.1"/>
    <property type="molecule type" value="Genomic_DNA"/>
</dbReference>
<dbReference type="RefSeq" id="WP_025077842.1">
    <property type="nucleotide sequence ID" value="NZ_BAKO01000005.1"/>
</dbReference>
<keyword evidence="2" id="KW-1133">Transmembrane helix</keyword>
<dbReference type="AlphaFoldDB" id="A0A0K1NJR2"/>
<feature type="compositionally biased region" description="Basic and acidic residues" evidence="1">
    <location>
        <begin position="1"/>
        <end position="11"/>
    </location>
</feature>
<keyword evidence="6" id="KW-1185">Reference proteome</keyword>
<dbReference type="Proteomes" id="UP000682005">
    <property type="component" value="Chromosome 1"/>
</dbReference>
<dbReference type="Pfam" id="PF10097">
    <property type="entry name" value="DUF2335"/>
    <property type="match status" value="1"/>
</dbReference>
<dbReference type="STRING" id="1236517.ADJ77_05525"/>
<gene>
    <name evidence="3" type="ORF">ADJ77_05525</name>
    <name evidence="4" type="ORF">J5A51_12605</name>
</gene>
<evidence type="ECO:0000313" key="6">
    <source>
        <dbReference type="Proteomes" id="UP000682005"/>
    </source>
</evidence>
<reference evidence="4 6" key="2">
    <citation type="submission" date="2021-03" db="EMBL/GenBank/DDBJ databases">
        <title>Human Oral Microbial Genomes.</title>
        <authorList>
            <person name="Johnston C.D."/>
            <person name="Chen T."/>
            <person name="Dewhirst F.E."/>
        </authorList>
    </citation>
    <scope>NUCLEOTIDE SEQUENCE [LARGE SCALE GENOMIC DNA]</scope>
    <source>
        <strain evidence="4 6">W1435</strain>
    </source>
</reference>
<dbReference type="eggNOG" id="COG5346">
    <property type="taxonomic scope" value="Bacteria"/>
</dbReference>
<evidence type="ECO:0000313" key="4">
    <source>
        <dbReference type="EMBL" id="QUB86894.1"/>
    </source>
</evidence>